<dbReference type="Proteomes" id="UP001595530">
    <property type="component" value="Unassembled WGS sequence"/>
</dbReference>
<evidence type="ECO:0000256" key="1">
    <source>
        <dbReference type="PROSITE-ProRule" id="PRU00285"/>
    </source>
</evidence>
<dbReference type="EMBL" id="JBHRTP010000019">
    <property type="protein sequence ID" value="MFC3107773.1"/>
    <property type="molecule type" value="Genomic_DNA"/>
</dbReference>
<dbReference type="CDD" id="cd06471">
    <property type="entry name" value="ACD_LpsHSP_like"/>
    <property type="match status" value="1"/>
</dbReference>
<dbReference type="Pfam" id="PF00011">
    <property type="entry name" value="HSP20"/>
    <property type="match status" value="1"/>
</dbReference>
<evidence type="ECO:0000259" key="3">
    <source>
        <dbReference type="PROSITE" id="PS01031"/>
    </source>
</evidence>
<evidence type="ECO:0000313" key="4">
    <source>
        <dbReference type="EMBL" id="MFC3107773.1"/>
    </source>
</evidence>
<dbReference type="InterPro" id="IPR002068">
    <property type="entry name" value="A-crystallin/Hsp20_dom"/>
</dbReference>
<comment type="similarity">
    <text evidence="1 2">Belongs to the small heat shock protein (HSP20) family.</text>
</comment>
<organism evidence="4 5">
    <name type="scientific">Undibacterium arcticum</name>
    <dbReference type="NCBI Taxonomy" id="1762892"/>
    <lineage>
        <taxon>Bacteria</taxon>
        <taxon>Pseudomonadati</taxon>
        <taxon>Pseudomonadota</taxon>
        <taxon>Betaproteobacteria</taxon>
        <taxon>Burkholderiales</taxon>
        <taxon>Oxalobacteraceae</taxon>
        <taxon>Undibacterium</taxon>
    </lineage>
</organism>
<dbReference type="InterPro" id="IPR008978">
    <property type="entry name" value="HSP20-like_chaperone"/>
</dbReference>
<dbReference type="PROSITE" id="PS01031">
    <property type="entry name" value="SHSP"/>
    <property type="match status" value="1"/>
</dbReference>
<comment type="caution">
    <text evidence="4">The sequence shown here is derived from an EMBL/GenBank/DDBJ whole genome shotgun (WGS) entry which is preliminary data.</text>
</comment>
<accession>A0ABV7F0V3</accession>
<dbReference type="PANTHER" id="PTHR11527">
    <property type="entry name" value="HEAT-SHOCK PROTEIN 20 FAMILY MEMBER"/>
    <property type="match status" value="1"/>
</dbReference>
<protein>
    <submittedName>
        <fullName evidence="4">Hsp20/alpha crystallin family protein</fullName>
    </submittedName>
</protein>
<proteinExistence type="inferred from homology"/>
<feature type="domain" description="SHSP" evidence="3">
    <location>
        <begin position="39"/>
        <end position="150"/>
    </location>
</feature>
<name>A0ABV7F0V3_9BURK</name>
<evidence type="ECO:0000313" key="5">
    <source>
        <dbReference type="Proteomes" id="UP001595530"/>
    </source>
</evidence>
<dbReference type="RefSeq" id="WP_390331269.1">
    <property type="nucleotide sequence ID" value="NZ_JBHRTP010000019.1"/>
</dbReference>
<sequence>MMASNLMRFDPFGDIARAEPFHNIEDLFKDFGMFPTLRNLESQQRIRMDVSETDDAYMVKAEMPGVKKDDIKVSINGNQVSISAEVKELKEDKQNGTVVRSERYYGQQQRTFTLAQEVDDARAEAKYQDGVLELLLPKKPETGGKQIAIH</sequence>
<dbReference type="SUPFAM" id="SSF49764">
    <property type="entry name" value="HSP20-like chaperones"/>
    <property type="match status" value="1"/>
</dbReference>
<reference evidence="5" key="1">
    <citation type="journal article" date="2019" name="Int. J. Syst. Evol. Microbiol.">
        <title>The Global Catalogue of Microorganisms (GCM) 10K type strain sequencing project: providing services to taxonomists for standard genome sequencing and annotation.</title>
        <authorList>
            <consortium name="The Broad Institute Genomics Platform"/>
            <consortium name="The Broad Institute Genome Sequencing Center for Infectious Disease"/>
            <person name="Wu L."/>
            <person name="Ma J."/>
        </authorList>
    </citation>
    <scope>NUCLEOTIDE SEQUENCE [LARGE SCALE GENOMIC DNA]</scope>
    <source>
        <strain evidence="5">KCTC 42986</strain>
    </source>
</reference>
<dbReference type="InterPro" id="IPR031107">
    <property type="entry name" value="Small_HSP"/>
</dbReference>
<evidence type="ECO:0000256" key="2">
    <source>
        <dbReference type="RuleBase" id="RU003616"/>
    </source>
</evidence>
<keyword evidence="5" id="KW-1185">Reference proteome</keyword>
<gene>
    <name evidence="4" type="ORF">ACFOFO_07330</name>
</gene>
<dbReference type="Gene3D" id="2.60.40.790">
    <property type="match status" value="1"/>
</dbReference>